<feature type="region of interest" description="Disordered" evidence="1">
    <location>
        <begin position="211"/>
        <end position="236"/>
    </location>
</feature>
<keyword evidence="2" id="KW-0378">Hydrolase</keyword>
<feature type="compositionally biased region" description="Basic and acidic residues" evidence="1">
    <location>
        <begin position="255"/>
        <end position="264"/>
    </location>
</feature>
<reference evidence="2" key="1">
    <citation type="submission" date="2020-02" db="EMBL/GenBank/DDBJ databases">
        <authorList>
            <person name="Meier V. D."/>
        </authorList>
    </citation>
    <scope>NUCLEOTIDE SEQUENCE</scope>
    <source>
        <strain evidence="2">AVDCRST_MAG88</strain>
    </source>
</reference>
<dbReference type="EMBL" id="CADCWM010000528">
    <property type="protein sequence ID" value="CAA9566622.1"/>
    <property type="molecule type" value="Genomic_DNA"/>
</dbReference>
<dbReference type="Pfam" id="PF02585">
    <property type="entry name" value="PIG-L"/>
    <property type="match status" value="1"/>
</dbReference>
<dbReference type="PANTHER" id="PTHR12993">
    <property type="entry name" value="N-ACETYLGLUCOSAMINYL-PHOSPHATIDYLINOSITOL DE-N-ACETYLASE-RELATED"/>
    <property type="match status" value="1"/>
</dbReference>
<organism evidence="2">
    <name type="scientific">uncultured Thermomicrobiales bacterium</name>
    <dbReference type="NCBI Taxonomy" id="1645740"/>
    <lineage>
        <taxon>Bacteria</taxon>
        <taxon>Pseudomonadati</taxon>
        <taxon>Thermomicrobiota</taxon>
        <taxon>Thermomicrobia</taxon>
        <taxon>Thermomicrobiales</taxon>
        <taxon>environmental samples</taxon>
    </lineage>
</organism>
<proteinExistence type="predicted"/>
<dbReference type="Gene3D" id="3.40.50.10320">
    <property type="entry name" value="LmbE-like"/>
    <property type="match status" value="1"/>
</dbReference>
<dbReference type="InterPro" id="IPR003737">
    <property type="entry name" value="GlcNAc_PI_deacetylase-related"/>
</dbReference>
<evidence type="ECO:0000256" key="1">
    <source>
        <dbReference type="SAM" id="MobiDB-lite"/>
    </source>
</evidence>
<sequence length="375" mass="40539">MNDTVDATPAPVPLTLMAVHAHPDDECFGTGGVLARYGAEGIRTVLVTATGGEEGEIHDPDLNEEEARPRLKEIREQELRRAVAVLGITELELLGYRDSGMAGTPANENPANFHNAPLDEATGRLVRLIRKYRPQVLATYNEDGGYGHPDHIKCHVVTTAAFDAAGDPARYPDAGPAWTPLKLYATAWSRERWRDFFAILKERGIELPFGWNDDDARESEGAGDGDALPPAEGTAEQVAAGVVVPPEDTEAAAEGARREGRDEEWGQPEATITTFVDTHDFWQARREALRQHRTQPVGFFLNLPDDLAELSGSTEYFILLASRVAPEATARPEHDLFAGVRAGASQATAAAIAPRAADARPHQVHALTPAPPSSA</sequence>
<feature type="region of interest" description="Disordered" evidence="1">
    <location>
        <begin position="355"/>
        <end position="375"/>
    </location>
</feature>
<evidence type="ECO:0000313" key="2">
    <source>
        <dbReference type="EMBL" id="CAA9566622.1"/>
    </source>
</evidence>
<feature type="region of interest" description="Disordered" evidence="1">
    <location>
        <begin position="248"/>
        <end position="267"/>
    </location>
</feature>
<accession>A0A6J4V4K3</accession>
<protein>
    <submittedName>
        <fullName evidence="2">1D-myo-inositol 2-acetamido-2-deoxy-alpha-D-glucopyranoside deacetylase</fullName>
        <ecNumber evidence="2">3.5.1.103</ecNumber>
    </submittedName>
</protein>
<dbReference type="SUPFAM" id="SSF102588">
    <property type="entry name" value="LmbE-like"/>
    <property type="match status" value="2"/>
</dbReference>
<dbReference type="EC" id="3.5.1.103" evidence="2"/>
<gene>
    <name evidence="2" type="ORF">AVDCRST_MAG88-1952</name>
</gene>
<feature type="compositionally biased region" description="Acidic residues" evidence="1">
    <location>
        <begin position="212"/>
        <end position="223"/>
    </location>
</feature>
<dbReference type="AlphaFoldDB" id="A0A6J4V4K3"/>
<dbReference type="PANTHER" id="PTHR12993:SF11">
    <property type="entry name" value="N-ACETYLGLUCOSAMINYL-PHOSPHATIDYLINOSITOL DE-N-ACETYLASE"/>
    <property type="match status" value="1"/>
</dbReference>
<dbReference type="GO" id="GO:0035595">
    <property type="term" value="F:N-acetylglucosaminylinositol deacetylase activity"/>
    <property type="evidence" value="ECO:0007669"/>
    <property type="project" value="UniProtKB-EC"/>
</dbReference>
<name>A0A6J4V4K3_9BACT</name>
<dbReference type="InterPro" id="IPR024078">
    <property type="entry name" value="LmbE-like_dom_sf"/>
</dbReference>